<evidence type="ECO:0000313" key="3">
    <source>
        <dbReference type="Proteomes" id="UP001215827"/>
    </source>
</evidence>
<keyword evidence="1" id="KW-1133">Transmembrane helix</keyword>
<accession>A0ABY8FVE3</accession>
<feature type="transmembrane region" description="Helical" evidence="1">
    <location>
        <begin position="334"/>
        <end position="358"/>
    </location>
</feature>
<dbReference type="Proteomes" id="UP001215827">
    <property type="component" value="Chromosome"/>
</dbReference>
<dbReference type="EMBL" id="CP121106">
    <property type="protein sequence ID" value="WFL75994.1"/>
    <property type="molecule type" value="Genomic_DNA"/>
</dbReference>
<protein>
    <submittedName>
        <fullName evidence="2">DUF3667 domain-containing protein</fullName>
    </submittedName>
</protein>
<dbReference type="InterPro" id="IPR022134">
    <property type="entry name" value="DUF3667"/>
</dbReference>
<feature type="transmembrane region" description="Helical" evidence="1">
    <location>
        <begin position="305"/>
        <end position="322"/>
    </location>
</feature>
<feature type="transmembrane region" description="Helical" evidence="1">
    <location>
        <begin position="278"/>
        <end position="299"/>
    </location>
</feature>
<gene>
    <name evidence="2" type="ORF">P7228_08210</name>
</gene>
<evidence type="ECO:0000256" key="1">
    <source>
        <dbReference type="SAM" id="Phobius"/>
    </source>
</evidence>
<evidence type="ECO:0000313" key="2">
    <source>
        <dbReference type="EMBL" id="WFL75994.1"/>
    </source>
</evidence>
<keyword evidence="1" id="KW-0812">Transmembrane</keyword>
<dbReference type="Pfam" id="PF12412">
    <property type="entry name" value="DUF3667"/>
    <property type="match status" value="1"/>
</dbReference>
<feature type="transmembrane region" description="Helical" evidence="1">
    <location>
        <begin position="248"/>
        <end position="266"/>
    </location>
</feature>
<feature type="transmembrane region" description="Helical" evidence="1">
    <location>
        <begin position="115"/>
        <end position="136"/>
    </location>
</feature>
<name>A0ABY8FVE3_9SPHN</name>
<organism evidence="2 3">
    <name type="scientific">Altererythrobacter arenosus</name>
    <dbReference type="NCBI Taxonomy" id="3032592"/>
    <lineage>
        <taxon>Bacteria</taxon>
        <taxon>Pseudomonadati</taxon>
        <taxon>Pseudomonadota</taxon>
        <taxon>Alphaproteobacteria</taxon>
        <taxon>Sphingomonadales</taxon>
        <taxon>Erythrobacteraceae</taxon>
        <taxon>Altererythrobacter</taxon>
    </lineage>
</organism>
<proteinExistence type="predicted"/>
<dbReference type="RefSeq" id="WP_278014762.1">
    <property type="nucleotide sequence ID" value="NZ_CP121106.1"/>
</dbReference>
<keyword evidence="1" id="KW-0472">Membrane</keyword>
<reference evidence="2 3" key="1">
    <citation type="submission" date="2023-03" db="EMBL/GenBank/DDBJ databases">
        <title>Altererythrobacter sp. CAU 1644 isolated from sand.</title>
        <authorList>
            <person name="Kim W."/>
        </authorList>
    </citation>
    <scope>NUCLEOTIDE SEQUENCE [LARGE SCALE GENOMIC DNA]</scope>
    <source>
        <strain evidence="2 3">CAU 1644</strain>
    </source>
</reference>
<keyword evidence="3" id="KW-1185">Reference proteome</keyword>
<sequence length="361" mass="40242">MSDFGEALGTAVEGSLFSRAFGGKKGALTDKDGHPIERGHFTEGDCLNCGTSIQGAHCHNCGQKAHLHRTLGAFLHDLLHGALHFDGKTWRTLPKLLFKPGELTRRYIEGERAKFVSPMAMFLFSVFLMFAVFQALGISTPSELPDDAVVDDAVIRAEERAATQLQALEERAASLPEGSQEKEETEKSLAETRKTIEDLEKADLIQVGPDGKFTFKGTGIGWVDKVIDKWRTNPDLMLYKLQANGYKFSWLLIPLSIPFVWLLFAWKRRFKAYDHAIFVTYSLAFISMLFITLSLLSAAGIGGGWVFTALAIIPPVHIYKQLRGTYGISRFSALWRLILLLVFVVVILLMFLQILLLLGAF</sequence>